<name>A0A7W4UI49_9CELL</name>
<dbReference type="InterPro" id="IPR035919">
    <property type="entry name" value="EAL_sf"/>
</dbReference>
<accession>A0A7W4UI49</accession>
<feature type="transmembrane region" description="Helical" evidence="1">
    <location>
        <begin position="45"/>
        <end position="62"/>
    </location>
</feature>
<dbReference type="EMBL" id="JACHVX010000004">
    <property type="protein sequence ID" value="MBB2924125.1"/>
    <property type="molecule type" value="Genomic_DNA"/>
</dbReference>
<dbReference type="Gene3D" id="3.30.70.270">
    <property type="match status" value="1"/>
</dbReference>
<keyword evidence="1" id="KW-1133">Transmembrane helix</keyword>
<dbReference type="Proteomes" id="UP000518206">
    <property type="component" value="Unassembled WGS sequence"/>
</dbReference>
<organism evidence="4 5">
    <name type="scientific">Cellulomonas cellasea</name>
    <dbReference type="NCBI Taxonomy" id="43670"/>
    <lineage>
        <taxon>Bacteria</taxon>
        <taxon>Bacillati</taxon>
        <taxon>Actinomycetota</taxon>
        <taxon>Actinomycetes</taxon>
        <taxon>Micrococcales</taxon>
        <taxon>Cellulomonadaceae</taxon>
        <taxon>Cellulomonas</taxon>
    </lineage>
</organism>
<feature type="transmembrane region" description="Helical" evidence="1">
    <location>
        <begin position="74"/>
        <end position="94"/>
    </location>
</feature>
<feature type="transmembrane region" description="Helical" evidence="1">
    <location>
        <begin position="114"/>
        <end position="135"/>
    </location>
</feature>
<evidence type="ECO:0000313" key="5">
    <source>
        <dbReference type="Proteomes" id="UP000518206"/>
    </source>
</evidence>
<reference evidence="4 5" key="1">
    <citation type="submission" date="2020-08" db="EMBL/GenBank/DDBJ databases">
        <title>The Agave Microbiome: Exploring the role of microbial communities in plant adaptations to desert environments.</title>
        <authorList>
            <person name="Partida-Martinez L.P."/>
        </authorList>
    </citation>
    <scope>NUCLEOTIDE SEQUENCE [LARGE SCALE GENOMIC DNA]</scope>
    <source>
        <strain evidence="4 5">RAS26</strain>
    </source>
</reference>
<dbReference type="Pfam" id="PF00990">
    <property type="entry name" value="GGDEF"/>
    <property type="match status" value="1"/>
</dbReference>
<dbReference type="InterPro" id="IPR052155">
    <property type="entry name" value="Biofilm_reg_signaling"/>
</dbReference>
<comment type="caution">
    <text evidence="4">The sequence shown here is derived from an EMBL/GenBank/DDBJ whole genome shotgun (WGS) entry which is preliminary data.</text>
</comment>
<evidence type="ECO:0000256" key="1">
    <source>
        <dbReference type="SAM" id="Phobius"/>
    </source>
</evidence>
<feature type="domain" description="GGDEF" evidence="3">
    <location>
        <begin position="222"/>
        <end position="355"/>
    </location>
</feature>
<dbReference type="PANTHER" id="PTHR44757:SF2">
    <property type="entry name" value="BIOFILM ARCHITECTURE MAINTENANCE PROTEIN MBAA"/>
    <property type="match status" value="1"/>
</dbReference>
<gene>
    <name evidence="4" type="ORF">FHR80_003053</name>
</gene>
<dbReference type="InterPro" id="IPR043128">
    <property type="entry name" value="Rev_trsase/Diguanyl_cyclase"/>
</dbReference>
<reference evidence="4 5" key="2">
    <citation type="submission" date="2020-08" db="EMBL/GenBank/DDBJ databases">
        <authorList>
            <person name="Partida-Martinez L."/>
            <person name="Huntemann M."/>
            <person name="Clum A."/>
            <person name="Wang J."/>
            <person name="Palaniappan K."/>
            <person name="Ritter S."/>
            <person name="Chen I.-M."/>
            <person name="Stamatis D."/>
            <person name="Reddy T."/>
            <person name="O'Malley R."/>
            <person name="Daum C."/>
            <person name="Shapiro N."/>
            <person name="Ivanova N."/>
            <person name="Kyrpides N."/>
            <person name="Woyke T."/>
        </authorList>
    </citation>
    <scope>NUCLEOTIDE SEQUENCE [LARGE SCALE GENOMIC DNA]</scope>
    <source>
        <strain evidence="4 5">RAS26</strain>
    </source>
</reference>
<feature type="domain" description="EAL" evidence="2">
    <location>
        <begin position="364"/>
        <end position="617"/>
    </location>
</feature>
<dbReference type="PROSITE" id="PS50883">
    <property type="entry name" value="EAL"/>
    <property type="match status" value="1"/>
</dbReference>
<dbReference type="FunFam" id="3.30.70.270:FF:000001">
    <property type="entry name" value="Diguanylate cyclase domain protein"/>
    <property type="match status" value="1"/>
</dbReference>
<dbReference type="InterPro" id="IPR029787">
    <property type="entry name" value="Nucleotide_cyclase"/>
</dbReference>
<proteinExistence type="predicted"/>
<protein>
    <submittedName>
        <fullName evidence="4">Diguanylate cyclase (GGDEF)-like protein</fullName>
    </submittedName>
</protein>
<dbReference type="NCBIfam" id="TIGR00254">
    <property type="entry name" value="GGDEF"/>
    <property type="match status" value="1"/>
</dbReference>
<dbReference type="SMART" id="SM00267">
    <property type="entry name" value="GGDEF"/>
    <property type="match status" value="1"/>
</dbReference>
<dbReference type="PROSITE" id="PS50887">
    <property type="entry name" value="GGDEF"/>
    <property type="match status" value="1"/>
</dbReference>
<feature type="transmembrane region" description="Helical" evidence="1">
    <location>
        <begin position="147"/>
        <end position="171"/>
    </location>
</feature>
<keyword evidence="1" id="KW-0472">Membrane</keyword>
<keyword evidence="1" id="KW-0812">Transmembrane</keyword>
<sequence>MSWARTDVSLTSRPLTNRLLSVIFVAAGGLHLGVGAINPPERRPVAWLAVGLVYLVIGLWLYRTRDSSRGPWAVAVLIGLNIALVALMAATSPVPPGALSVLLFWDIPFVWSLFRLRVALPVTLLQAALGVGMILRGAAMADVTEPHLVVGPAAVFVLTVGVLALCTRVLLNAFVAMRRTSLELAAQAEHAAVHDPLTGLGNRALYAERLPHAIGRARRNDTHVCVMVIDLDEFKLVNDSLGHYVGDELLRAVGRRLVGAFRAQDTVARLGGDEFVVICEDLTAPEDGVAIARHVLRSLREPVDVDGHELYVSASIGMTLLHETDGGPDAALRDADAAMYQAKRRGRGLVEVYDEALRESVTRQLSMENGLRRALDGPPGTAGPDELRTVYQPIVDLRSGAIVGAEALARWTSPELGEVSPEEFIRVAEGTGLIVRLGERVLDDALEALHTWREVRPDITVAVNVSAHELQGSDYAERVSASADRHHVALTFLNLEITEHTALAQSAVTVGNIGRLSAHGVRFSLDDFGTGYSSLAALRLLPLAALKIDITLRDDPPVLRACRDLGTALGLRVIAEGVESDAARERFSELDYEYAQGFLFGRPMTGEAFGALLAGEVVGS</sequence>
<dbReference type="AlphaFoldDB" id="A0A7W4UI49"/>
<dbReference type="CDD" id="cd01948">
    <property type="entry name" value="EAL"/>
    <property type="match status" value="1"/>
</dbReference>
<dbReference type="SMART" id="SM00052">
    <property type="entry name" value="EAL"/>
    <property type="match status" value="1"/>
</dbReference>
<evidence type="ECO:0000259" key="3">
    <source>
        <dbReference type="PROSITE" id="PS50887"/>
    </source>
</evidence>
<evidence type="ECO:0000313" key="4">
    <source>
        <dbReference type="EMBL" id="MBB2924125.1"/>
    </source>
</evidence>
<dbReference type="SUPFAM" id="SSF55073">
    <property type="entry name" value="Nucleotide cyclase"/>
    <property type="match status" value="1"/>
</dbReference>
<dbReference type="InterPro" id="IPR000160">
    <property type="entry name" value="GGDEF_dom"/>
</dbReference>
<dbReference type="SUPFAM" id="SSF141868">
    <property type="entry name" value="EAL domain-like"/>
    <property type="match status" value="1"/>
</dbReference>
<dbReference type="InterPro" id="IPR001633">
    <property type="entry name" value="EAL_dom"/>
</dbReference>
<dbReference type="Gene3D" id="3.20.20.450">
    <property type="entry name" value="EAL domain"/>
    <property type="match status" value="1"/>
</dbReference>
<dbReference type="PANTHER" id="PTHR44757">
    <property type="entry name" value="DIGUANYLATE CYCLASE DGCP"/>
    <property type="match status" value="1"/>
</dbReference>
<dbReference type="CDD" id="cd01949">
    <property type="entry name" value="GGDEF"/>
    <property type="match status" value="1"/>
</dbReference>
<dbReference type="RefSeq" id="WP_183296909.1">
    <property type="nucleotide sequence ID" value="NZ_JACHVX010000004.1"/>
</dbReference>
<evidence type="ECO:0000259" key="2">
    <source>
        <dbReference type="PROSITE" id="PS50883"/>
    </source>
</evidence>
<dbReference type="Pfam" id="PF00563">
    <property type="entry name" value="EAL"/>
    <property type="match status" value="1"/>
</dbReference>